<reference evidence="2 3" key="1">
    <citation type="submission" date="2019-04" db="EMBL/GenBank/DDBJ databases">
        <title>Friends and foes A comparative genomics studyof 23 Aspergillus species from section Flavi.</title>
        <authorList>
            <consortium name="DOE Joint Genome Institute"/>
            <person name="Kjaerbolling I."/>
            <person name="Vesth T."/>
            <person name="Frisvad J.C."/>
            <person name="Nybo J.L."/>
            <person name="Theobald S."/>
            <person name="Kildgaard S."/>
            <person name="Isbrandt T."/>
            <person name="Kuo A."/>
            <person name="Sato A."/>
            <person name="Lyhne E.K."/>
            <person name="Kogle M.E."/>
            <person name="Wiebenga A."/>
            <person name="Kun R.S."/>
            <person name="Lubbers R.J."/>
            <person name="Makela M.R."/>
            <person name="Barry K."/>
            <person name="Chovatia M."/>
            <person name="Clum A."/>
            <person name="Daum C."/>
            <person name="Haridas S."/>
            <person name="He G."/>
            <person name="LaButti K."/>
            <person name="Lipzen A."/>
            <person name="Mondo S."/>
            <person name="Riley R."/>
            <person name="Salamov A."/>
            <person name="Simmons B.A."/>
            <person name="Magnuson J.K."/>
            <person name="Henrissat B."/>
            <person name="Mortensen U.H."/>
            <person name="Larsen T.O."/>
            <person name="Devries R.P."/>
            <person name="Grigoriev I.V."/>
            <person name="Machida M."/>
            <person name="Baker S.E."/>
            <person name="Andersen M.R."/>
        </authorList>
    </citation>
    <scope>NUCLEOTIDE SEQUENCE [LARGE SCALE GENOMIC DNA]</scope>
    <source>
        <strain evidence="2 3">IBT 29228</strain>
    </source>
</reference>
<proteinExistence type="predicted"/>
<evidence type="ECO:0000313" key="3">
    <source>
        <dbReference type="Proteomes" id="UP000326198"/>
    </source>
</evidence>
<evidence type="ECO:0000256" key="1">
    <source>
        <dbReference type="SAM" id="MobiDB-lite"/>
    </source>
</evidence>
<dbReference type="AlphaFoldDB" id="A0A5N7BP14"/>
<sequence>MHPMERLGLSPFRTRYPSLPPTPLHASLKTKQRASLTEKLIDCGALTHPPQNYEVKAYCSI</sequence>
<dbReference type="Proteomes" id="UP000326198">
    <property type="component" value="Unassembled WGS sequence"/>
</dbReference>
<organism evidence="2 3">
    <name type="scientific">Aspergillus bertholletiae</name>
    <dbReference type="NCBI Taxonomy" id="1226010"/>
    <lineage>
        <taxon>Eukaryota</taxon>
        <taxon>Fungi</taxon>
        <taxon>Dikarya</taxon>
        <taxon>Ascomycota</taxon>
        <taxon>Pezizomycotina</taxon>
        <taxon>Eurotiomycetes</taxon>
        <taxon>Eurotiomycetidae</taxon>
        <taxon>Eurotiales</taxon>
        <taxon>Aspergillaceae</taxon>
        <taxon>Aspergillus</taxon>
        <taxon>Aspergillus subgen. Circumdati</taxon>
    </lineage>
</organism>
<gene>
    <name evidence="2" type="ORF">BDV26DRAFT_251237</name>
</gene>
<dbReference type="EMBL" id="ML736154">
    <property type="protein sequence ID" value="KAE8383571.1"/>
    <property type="molecule type" value="Genomic_DNA"/>
</dbReference>
<evidence type="ECO:0000313" key="2">
    <source>
        <dbReference type="EMBL" id="KAE8383571.1"/>
    </source>
</evidence>
<feature type="region of interest" description="Disordered" evidence="1">
    <location>
        <begin position="1"/>
        <end position="29"/>
    </location>
</feature>
<keyword evidence="3" id="KW-1185">Reference proteome</keyword>
<protein>
    <submittedName>
        <fullName evidence="2">Uncharacterized protein</fullName>
    </submittedName>
</protein>
<name>A0A5N7BP14_9EURO</name>
<accession>A0A5N7BP14</accession>